<dbReference type="Gene3D" id="3.30.1370.50">
    <property type="entry name" value="R3H-like domain"/>
    <property type="match status" value="1"/>
</dbReference>
<dbReference type="PANTHER" id="PTHR15672">
    <property type="entry name" value="CAMP-REGULATED PHOSPHOPROTEIN 21 RELATED R3H DOMAIN CONTAINING PROTEIN"/>
    <property type="match status" value="1"/>
</dbReference>
<feature type="region of interest" description="Disordered" evidence="2">
    <location>
        <begin position="59"/>
        <end position="98"/>
    </location>
</feature>
<name>A0A0B6ZXB9_9EUPU</name>
<dbReference type="PROSITE" id="PS51061">
    <property type="entry name" value="R3H"/>
    <property type="match status" value="1"/>
</dbReference>
<accession>A0A0B6ZXB9</accession>
<dbReference type="InterPro" id="IPR036867">
    <property type="entry name" value="R3H_dom_sf"/>
</dbReference>
<dbReference type="InterPro" id="IPR051937">
    <property type="entry name" value="R3H_domain_containing"/>
</dbReference>
<dbReference type="SUPFAM" id="SSF82708">
    <property type="entry name" value="R3H domain"/>
    <property type="match status" value="1"/>
</dbReference>
<dbReference type="CDD" id="cd02642">
    <property type="entry name" value="R3H_encore_like"/>
    <property type="match status" value="1"/>
</dbReference>
<feature type="region of interest" description="Disordered" evidence="2">
    <location>
        <begin position="1"/>
        <end position="40"/>
    </location>
</feature>
<dbReference type="Pfam" id="PF01424">
    <property type="entry name" value="R3H"/>
    <property type="match status" value="1"/>
</dbReference>
<feature type="non-terminal residue" evidence="4">
    <location>
        <position position="187"/>
    </location>
</feature>
<evidence type="ECO:0000256" key="1">
    <source>
        <dbReference type="ARBA" id="ARBA00022553"/>
    </source>
</evidence>
<dbReference type="EMBL" id="HACG01026383">
    <property type="protein sequence ID" value="CEK73248.1"/>
    <property type="molecule type" value="Transcribed_RNA"/>
</dbReference>
<feature type="compositionally biased region" description="Low complexity" evidence="2">
    <location>
        <begin position="24"/>
        <end position="40"/>
    </location>
</feature>
<keyword evidence="1" id="KW-0597">Phosphoprotein</keyword>
<evidence type="ECO:0000313" key="4">
    <source>
        <dbReference type="EMBL" id="CEK73248.1"/>
    </source>
</evidence>
<dbReference type="AlphaFoldDB" id="A0A0B6ZXB9"/>
<feature type="compositionally biased region" description="Polar residues" evidence="2">
    <location>
        <begin position="59"/>
        <end position="72"/>
    </location>
</feature>
<gene>
    <name evidence="4" type="primary">ORF85926</name>
</gene>
<feature type="compositionally biased region" description="Basic and acidic residues" evidence="2">
    <location>
        <begin position="1"/>
        <end position="14"/>
    </location>
</feature>
<evidence type="ECO:0000256" key="2">
    <source>
        <dbReference type="SAM" id="MobiDB-lite"/>
    </source>
</evidence>
<feature type="non-terminal residue" evidence="4">
    <location>
        <position position="1"/>
    </location>
</feature>
<organism evidence="4">
    <name type="scientific">Arion vulgaris</name>
    <dbReference type="NCBI Taxonomy" id="1028688"/>
    <lineage>
        <taxon>Eukaryota</taxon>
        <taxon>Metazoa</taxon>
        <taxon>Spiralia</taxon>
        <taxon>Lophotrochozoa</taxon>
        <taxon>Mollusca</taxon>
        <taxon>Gastropoda</taxon>
        <taxon>Heterobranchia</taxon>
        <taxon>Euthyneura</taxon>
        <taxon>Panpulmonata</taxon>
        <taxon>Eupulmonata</taxon>
        <taxon>Stylommatophora</taxon>
        <taxon>Helicina</taxon>
        <taxon>Arionoidea</taxon>
        <taxon>Arionidae</taxon>
        <taxon>Arion</taxon>
    </lineage>
</organism>
<feature type="domain" description="R3H" evidence="3">
    <location>
        <begin position="122"/>
        <end position="185"/>
    </location>
</feature>
<sequence>SEDRRLGKLHKQTEVEDNDDADDTSIVSGSSSTVTTRGVVAPTMQTASNCSSFYLSTSQSRETQADSGNGTLDHTDDISDTSVLSQDSSLDNTSVKDAYRDSSGVNIPKFIRETLHKSAKDRKTILFLEEQLLSFINNNNVLVHTMAEMTSYDRMIVHRLAAYLGLEHNVDGTGKCVVLNRTENTRS</sequence>
<evidence type="ECO:0000259" key="3">
    <source>
        <dbReference type="PROSITE" id="PS51061"/>
    </source>
</evidence>
<feature type="compositionally biased region" description="Polar residues" evidence="2">
    <location>
        <begin position="80"/>
        <end position="95"/>
    </location>
</feature>
<reference evidence="4" key="1">
    <citation type="submission" date="2014-12" db="EMBL/GenBank/DDBJ databases">
        <title>Insight into the proteome of Arion vulgaris.</title>
        <authorList>
            <person name="Aradska J."/>
            <person name="Bulat T."/>
            <person name="Smidak R."/>
            <person name="Sarate P."/>
            <person name="Gangsoo J."/>
            <person name="Sialana F."/>
            <person name="Bilban M."/>
            <person name="Lubec G."/>
        </authorList>
    </citation>
    <scope>NUCLEOTIDE SEQUENCE</scope>
    <source>
        <tissue evidence="4">Skin</tissue>
    </source>
</reference>
<dbReference type="GO" id="GO:0003676">
    <property type="term" value="F:nucleic acid binding"/>
    <property type="evidence" value="ECO:0007669"/>
    <property type="project" value="UniProtKB-UniRule"/>
</dbReference>
<dbReference type="SMART" id="SM00393">
    <property type="entry name" value="R3H"/>
    <property type="match status" value="1"/>
</dbReference>
<dbReference type="PANTHER" id="PTHR15672:SF8">
    <property type="entry name" value="PROTEIN ENCORE"/>
    <property type="match status" value="1"/>
</dbReference>
<protein>
    <recommendedName>
        <fullName evidence="3">R3H domain-containing protein</fullName>
    </recommendedName>
</protein>
<dbReference type="InterPro" id="IPR001374">
    <property type="entry name" value="R3H_dom"/>
</dbReference>
<proteinExistence type="predicted"/>